<organism evidence="2 3">
    <name type="scientific">Cercophora samala</name>
    <dbReference type="NCBI Taxonomy" id="330535"/>
    <lineage>
        <taxon>Eukaryota</taxon>
        <taxon>Fungi</taxon>
        <taxon>Dikarya</taxon>
        <taxon>Ascomycota</taxon>
        <taxon>Pezizomycotina</taxon>
        <taxon>Sordariomycetes</taxon>
        <taxon>Sordariomycetidae</taxon>
        <taxon>Sordariales</taxon>
        <taxon>Lasiosphaeriaceae</taxon>
        <taxon>Cercophora</taxon>
    </lineage>
</organism>
<evidence type="ECO:0000313" key="3">
    <source>
        <dbReference type="Proteomes" id="UP001174997"/>
    </source>
</evidence>
<accession>A0AA40D2V4</accession>
<protein>
    <submittedName>
        <fullName evidence="2">Uncharacterized protein</fullName>
    </submittedName>
</protein>
<gene>
    <name evidence="2" type="ORF">QBC41DRAFT_55696</name>
</gene>
<keyword evidence="3" id="KW-1185">Reference proteome</keyword>
<keyword evidence="1" id="KW-0732">Signal</keyword>
<feature type="chain" id="PRO_5041337705" evidence="1">
    <location>
        <begin position="29"/>
        <end position="238"/>
    </location>
</feature>
<sequence>MFLLYKPVNSILHASFLLFSLLIPASSAQSPTACDNTITVTHTATPTPLIFNITSTSPMNKGDWNYEDTSLITGTGLYMPWRGFMSDYLRTDRNSCVLVVQIPFTADSRVTKFLDFQNYWPRMPFFIFDPTLTSLLYTESVPWNSTGWDWPFPKNKAVQFKAPPSNEEFVRWMKGEEGAQGPDIVTSMSFYFNTNDTNPADGPRDSRWTWLENRLMHSFDLSQPPTNSTVLGARIGCT</sequence>
<evidence type="ECO:0000313" key="2">
    <source>
        <dbReference type="EMBL" id="KAK0658493.1"/>
    </source>
</evidence>
<name>A0AA40D2V4_9PEZI</name>
<reference evidence="2" key="1">
    <citation type="submission" date="2023-06" db="EMBL/GenBank/DDBJ databases">
        <title>Genome-scale phylogeny and comparative genomics of the fungal order Sordariales.</title>
        <authorList>
            <consortium name="Lawrence Berkeley National Laboratory"/>
            <person name="Hensen N."/>
            <person name="Bonometti L."/>
            <person name="Westerberg I."/>
            <person name="Brannstrom I.O."/>
            <person name="Guillou S."/>
            <person name="Cros-Aarteil S."/>
            <person name="Calhoun S."/>
            <person name="Haridas S."/>
            <person name="Kuo A."/>
            <person name="Mondo S."/>
            <person name="Pangilinan J."/>
            <person name="Riley R."/>
            <person name="Labutti K."/>
            <person name="Andreopoulos B."/>
            <person name="Lipzen A."/>
            <person name="Chen C."/>
            <person name="Yanf M."/>
            <person name="Daum C."/>
            <person name="Ng V."/>
            <person name="Clum A."/>
            <person name="Steindorff A."/>
            <person name="Ohm R."/>
            <person name="Martin F."/>
            <person name="Silar P."/>
            <person name="Natvig D."/>
            <person name="Lalanne C."/>
            <person name="Gautier V."/>
            <person name="Ament-Velasquez S.L."/>
            <person name="Kruys A."/>
            <person name="Hutchinson M.I."/>
            <person name="Powell A.J."/>
            <person name="Barry K."/>
            <person name="Miller A.N."/>
            <person name="Grigoriev I.V."/>
            <person name="Debuchy R."/>
            <person name="Gladieux P."/>
            <person name="Thoren M.H."/>
            <person name="Johannesson H."/>
        </authorList>
    </citation>
    <scope>NUCLEOTIDE SEQUENCE</scope>
    <source>
        <strain evidence="2">CBS 307.81</strain>
    </source>
</reference>
<dbReference type="AlphaFoldDB" id="A0AA40D2V4"/>
<comment type="caution">
    <text evidence="2">The sequence shown here is derived from an EMBL/GenBank/DDBJ whole genome shotgun (WGS) entry which is preliminary data.</text>
</comment>
<dbReference type="Proteomes" id="UP001174997">
    <property type="component" value="Unassembled WGS sequence"/>
</dbReference>
<feature type="signal peptide" evidence="1">
    <location>
        <begin position="1"/>
        <end position="28"/>
    </location>
</feature>
<evidence type="ECO:0000256" key="1">
    <source>
        <dbReference type="SAM" id="SignalP"/>
    </source>
</evidence>
<proteinExistence type="predicted"/>
<dbReference type="EMBL" id="JAULSY010000205">
    <property type="protein sequence ID" value="KAK0658493.1"/>
    <property type="molecule type" value="Genomic_DNA"/>
</dbReference>